<feature type="region of interest" description="Disordered" evidence="8">
    <location>
        <begin position="1"/>
        <end position="37"/>
    </location>
</feature>
<organism evidence="10 11">
    <name type="scientific">Isoptericola hypogeus</name>
    <dbReference type="NCBI Taxonomy" id="300179"/>
    <lineage>
        <taxon>Bacteria</taxon>
        <taxon>Bacillati</taxon>
        <taxon>Actinomycetota</taxon>
        <taxon>Actinomycetes</taxon>
        <taxon>Micrococcales</taxon>
        <taxon>Promicromonosporaceae</taxon>
        <taxon>Isoptericola</taxon>
    </lineage>
</organism>
<evidence type="ECO:0000256" key="6">
    <source>
        <dbReference type="ARBA" id="ARBA00023136"/>
    </source>
</evidence>
<evidence type="ECO:0000256" key="7">
    <source>
        <dbReference type="RuleBase" id="RU363032"/>
    </source>
</evidence>
<evidence type="ECO:0000256" key="3">
    <source>
        <dbReference type="ARBA" id="ARBA00022475"/>
    </source>
</evidence>
<keyword evidence="5 7" id="KW-1133">Transmembrane helix</keyword>
<proteinExistence type="inferred from homology"/>
<feature type="transmembrane region" description="Helical" evidence="7">
    <location>
        <begin position="174"/>
        <end position="195"/>
    </location>
</feature>
<dbReference type="EMBL" id="BAAAPM010000004">
    <property type="protein sequence ID" value="GAA1727868.1"/>
    <property type="molecule type" value="Genomic_DNA"/>
</dbReference>
<accession>A0ABP4VPC2</accession>
<dbReference type="CDD" id="cd06261">
    <property type="entry name" value="TM_PBP2"/>
    <property type="match status" value="1"/>
</dbReference>
<comment type="similarity">
    <text evidence="7">Belongs to the binding-protein-dependent transport system permease family.</text>
</comment>
<evidence type="ECO:0000256" key="1">
    <source>
        <dbReference type="ARBA" id="ARBA00004651"/>
    </source>
</evidence>
<feature type="domain" description="ABC transmembrane type-1" evidence="9">
    <location>
        <begin position="108"/>
        <end position="304"/>
    </location>
</feature>
<evidence type="ECO:0000256" key="5">
    <source>
        <dbReference type="ARBA" id="ARBA00022989"/>
    </source>
</evidence>
<dbReference type="Gene3D" id="1.10.3720.10">
    <property type="entry name" value="MetI-like"/>
    <property type="match status" value="1"/>
</dbReference>
<dbReference type="InterPro" id="IPR035906">
    <property type="entry name" value="MetI-like_sf"/>
</dbReference>
<evidence type="ECO:0000256" key="2">
    <source>
        <dbReference type="ARBA" id="ARBA00022448"/>
    </source>
</evidence>
<reference evidence="11" key="1">
    <citation type="journal article" date="2019" name="Int. J. Syst. Evol. Microbiol.">
        <title>The Global Catalogue of Microorganisms (GCM) 10K type strain sequencing project: providing services to taxonomists for standard genome sequencing and annotation.</title>
        <authorList>
            <consortium name="The Broad Institute Genomics Platform"/>
            <consortium name="The Broad Institute Genome Sequencing Center for Infectious Disease"/>
            <person name="Wu L."/>
            <person name="Ma J."/>
        </authorList>
    </citation>
    <scope>NUCLEOTIDE SEQUENCE [LARGE SCALE GENOMIC DNA]</scope>
    <source>
        <strain evidence="11">JCM 15589</strain>
    </source>
</reference>
<feature type="transmembrane region" description="Helical" evidence="7">
    <location>
        <begin position="288"/>
        <end position="308"/>
    </location>
</feature>
<feature type="transmembrane region" description="Helical" evidence="7">
    <location>
        <begin position="50"/>
        <end position="72"/>
    </location>
</feature>
<dbReference type="Pfam" id="PF00528">
    <property type="entry name" value="BPD_transp_1"/>
    <property type="match status" value="1"/>
</dbReference>
<feature type="compositionally biased region" description="Basic residues" evidence="8">
    <location>
        <begin position="23"/>
        <end position="32"/>
    </location>
</feature>
<feature type="transmembrane region" description="Helical" evidence="7">
    <location>
        <begin position="216"/>
        <end position="241"/>
    </location>
</feature>
<keyword evidence="4 7" id="KW-0812">Transmembrane</keyword>
<keyword evidence="6 7" id="KW-0472">Membrane</keyword>
<dbReference type="InterPro" id="IPR000515">
    <property type="entry name" value="MetI-like"/>
</dbReference>
<keyword evidence="3" id="KW-1003">Cell membrane</keyword>
<gene>
    <name evidence="10" type="ORF">GCM10009809_24460</name>
</gene>
<dbReference type="Proteomes" id="UP001501138">
    <property type="component" value="Unassembled WGS sequence"/>
</dbReference>
<sequence length="323" mass="35236">MTITTRDPRTESAPGPVAEPRRPRPRARRNSRRPVWDEEPSLPATALKGLALTAISFLAIYPMFAVLATSLASQEEIVEKNGLVLWPDSPTFAAYEQILSGGVVTDALLRSIGITVIGTLCSVTFTVLMAYGLSRPRVVGGRFWLMSVLFTMFFSAGIIPNFLVVSELGLLDSYAALVLPVLISAFNLVVVRSFFMGLPQELFEAARIDGAGDFRILLTMVLPLSKGVLAVVSLFYGVAYWNAFFNAMLYLDMDKWPLSMILRQYVLLGQPVADNAAMASEMAAPTQAIQMAVVVVSLVPIVVVYPFLQRYFTKGVITGAVKG</sequence>
<dbReference type="SUPFAM" id="SSF161098">
    <property type="entry name" value="MetI-like"/>
    <property type="match status" value="1"/>
</dbReference>
<feature type="transmembrane region" description="Helical" evidence="7">
    <location>
        <begin position="107"/>
        <end position="131"/>
    </location>
</feature>
<dbReference type="RefSeq" id="WP_344248722.1">
    <property type="nucleotide sequence ID" value="NZ_BAAAPM010000004.1"/>
</dbReference>
<feature type="compositionally biased region" description="Basic and acidic residues" evidence="8">
    <location>
        <begin position="1"/>
        <end position="10"/>
    </location>
</feature>
<keyword evidence="2 7" id="KW-0813">Transport</keyword>
<dbReference type="PROSITE" id="PS50928">
    <property type="entry name" value="ABC_TM1"/>
    <property type="match status" value="1"/>
</dbReference>
<evidence type="ECO:0000259" key="9">
    <source>
        <dbReference type="PROSITE" id="PS50928"/>
    </source>
</evidence>
<evidence type="ECO:0000313" key="11">
    <source>
        <dbReference type="Proteomes" id="UP001501138"/>
    </source>
</evidence>
<dbReference type="PANTHER" id="PTHR43744">
    <property type="entry name" value="ABC TRANSPORTER PERMEASE PROTEIN MG189-RELATED-RELATED"/>
    <property type="match status" value="1"/>
</dbReference>
<protein>
    <submittedName>
        <fullName evidence="10">Carbohydrate ABC transporter permease</fullName>
    </submittedName>
</protein>
<evidence type="ECO:0000313" key="10">
    <source>
        <dbReference type="EMBL" id="GAA1727868.1"/>
    </source>
</evidence>
<dbReference type="PANTHER" id="PTHR43744:SF9">
    <property type="entry name" value="POLYGALACTURONAN_RHAMNOGALACTURONAN TRANSPORT SYSTEM PERMEASE PROTEIN YTCP"/>
    <property type="match status" value="1"/>
</dbReference>
<comment type="subcellular location">
    <subcellularLocation>
        <location evidence="1 7">Cell membrane</location>
        <topology evidence="1 7">Multi-pass membrane protein</topology>
    </subcellularLocation>
</comment>
<evidence type="ECO:0000256" key="8">
    <source>
        <dbReference type="SAM" id="MobiDB-lite"/>
    </source>
</evidence>
<keyword evidence="11" id="KW-1185">Reference proteome</keyword>
<comment type="caution">
    <text evidence="10">The sequence shown here is derived from an EMBL/GenBank/DDBJ whole genome shotgun (WGS) entry which is preliminary data.</text>
</comment>
<feature type="transmembrane region" description="Helical" evidence="7">
    <location>
        <begin position="143"/>
        <end position="162"/>
    </location>
</feature>
<name>A0ABP4VPC2_9MICO</name>
<evidence type="ECO:0000256" key="4">
    <source>
        <dbReference type="ARBA" id="ARBA00022692"/>
    </source>
</evidence>